<evidence type="ECO:0000313" key="1">
    <source>
        <dbReference type="EMBL" id="MBD2343789.1"/>
    </source>
</evidence>
<name>A0ABR8CLM3_9NOST</name>
<dbReference type="InterPro" id="IPR011749">
    <property type="entry name" value="CHP02243"/>
</dbReference>
<comment type="caution">
    <text evidence="1">The sequence shown here is derived from an EMBL/GenBank/DDBJ whole genome shotgun (WGS) entry which is preliminary data.</text>
</comment>
<protein>
    <submittedName>
        <fullName evidence="1">Baseplate assembly protein</fullName>
    </submittedName>
</protein>
<sequence length="733" mass="82138">MNFDFLPKLPTSNLDDRTFDDLVEECIMRIPRYCPEWTDHNLSDPGITLIELFAWLTDQMLLRFNQVPRKNYVAFLELLGIRLQPPAPAHTELTFYLSSDLPETYTIPVGIEVSTVRTETTQAITFSTDRPLIISKPRLQYILNAQSVEEIPQSLRERFTSTWDRQSDGYWEGSEQSVFEEEPQPGNCFYLVINSSDPLDGNVIEIIFQGATATPTGINPNQPPRHWEAWDGECWQPVLYQEVDDKTRGFSFYEIAQQGGNPAQGAEVRLHLPQIWPETNFTAYRGRWLRCVLTPLDNNQSGYNRPPRITGLGVRSVGGTVRASQSSLIQDERLGISNGKPGQTFQLQQSPILERRENEYIIVIPPGGLPQRWQEVRDFADSGAQNLHYTIDSITGTVQFGPLTREPSQLKRETLIRSQIQQARYEQTFVQVSDLENQTLEHQYGAVPPRGSEIRMVTYRTGGGRQGNVQSGALQFLKSAVPYVANVINHKSAINGADAESLEQAAIKAPRILRTRDRAVTAEDFEILTQQGGAGAIARVRCLPANTNRQAGTVGLLIVPQANTDAITQGQGIAPEQFALSPALQEQVLHYLDERRLLGVQIQLQEPEYVGVSVQTEIALEPAYDNPFAQQEILLNLRVALYKYLNPLTGGTDGKGWPFGRPVYTSDIVALLQQAPGVRFLGAVLLFPIRKQGDTWRRQSSPEPLIDPGIEGLVCSWSDNNLRSGHVINIVNR</sequence>
<dbReference type="NCBIfam" id="TIGR02243">
    <property type="entry name" value="putative baseplate assembly protein"/>
    <property type="match status" value="1"/>
</dbReference>
<evidence type="ECO:0000313" key="2">
    <source>
        <dbReference type="Proteomes" id="UP000607281"/>
    </source>
</evidence>
<organism evidence="1 2">
    <name type="scientific">Anabaena subtropica FACHB-260</name>
    <dbReference type="NCBI Taxonomy" id="2692884"/>
    <lineage>
        <taxon>Bacteria</taxon>
        <taxon>Bacillati</taxon>
        <taxon>Cyanobacteriota</taxon>
        <taxon>Cyanophyceae</taxon>
        <taxon>Nostocales</taxon>
        <taxon>Nostocaceae</taxon>
        <taxon>Anabaena</taxon>
    </lineage>
</organism>
<keyword evidence="2" id="KW-1185">Reference proteome</keyword>
<accession>A0ABR8CLM3</accession>
<dbReference type="RefSeq" id="WP_190406254.1">
    <property type="nucleotide sequence ID" value="NZ_JACJRF010000007.1"/>
</dbReference>
<gene>
    <name evidence="1" type="ORF">H6G18_06465</name>
</gene>
<proteinExistence type="predicted"/>
<dbReference type="EMBL" id="JACJRF010000007">
    <property type="protein sequence ID" value="MBD2343789.1"/>
    <property type="molecule type" value="Genomic_DNA"/>
</dbReference>
<reference evidence="1 2" key="1">
    <citation type="journal article" date="2020" name="ISME J.">
        <title>Comparative genomics reveals insights into cyanobacterial evolution and habitat adaptation.</title>
        <authorList>
            <person name="Chen M.Y."/>
            <person name="Teng W.K."/>
            <person name="Zhao L."/>
            <person name="Hu C.X."/>
            <person name="Zhou Y.K."/>
            <person name="Han B.P."/>
            <person name="Song L.R."/>
            <person name="Shu W.S."/>
        </authorList>
    </citation>
    <scope>NUCLEOTIDE SEQUENCE [LARGE SCALE GENOMIC DNA]</scope>
    <source>
        <strain evidence="1 2">FACHB-260</strain>
    </source>
</reference>
<dbReference type="Proteomes" id="UP000607281">
    <property type="component" value="Unassembled WGS sequence"/>
</dbReference>